<dbReference type="EMBL" id="JALNTZ010000003">
    <property type="protein sequence ID" value="KAJ3659610.1"/>
    <property type="molecule type" value="Genomic_DNA"/>
</dbReference>
<gene>
    <name evidence="12" type="ORF">Zmor_011291</name>
</gene>
<evidence type="ECO:0000256" key="1">
    <source>
        <dbReference type="ARBA" id="ARBA00004651"/>
    </source>
</evidence>
<evidence type="ECO:0000256" key="6">
    <source>
        <dbReference type="ARBA" id="ARBA00022989"/>
    </source>
</evidence>
<evidence type="ECO:0000256" key="5">
    <source>
        <dbReference type="ARBA" id="ARBA00022725"/>
    </source>
</evidence>
<dbReference type="GO" id="GO:0005549">
    <property type="term" value="F:odorant binding"/>
    <property type="evidence" value="ECO:0007669"/>
    <property type="project" value="InterPro"/>
</dbReference>
<evidence type="ECO:0000313" key="13">
    <source>
        <dbReference type="Proteomes" id="UP001168821"/>
    </source>
</evidence>
<accession>A0AA38IMI0</accession>
<evidence type="ECO:0000256" key="11">
    <source>
        <dbReference type="SAM" id="MobiDB-lite"/>
    </source>
</evidence>
<dbReference type="GO" id="GO:0007165">
    <property type="term" value="P:signal transduction"/>
    <property type="evidence" value="ECO:0007669"/>
    <property type="project" value="UniProtKB-KW"/>
</dbReference>
<keyword evidence="9 10" id="KW-0807">Transducer</keyword>
<organism evidence="12 13">
    <name type="scientific">Zophobas morio</name>
    <dbReference type="NCBI Taxonomy" id="2755281"/>
    <lineage>
        <taxon>Eukaryota</taxon>
        <taxon>Metazoa</taxon>
        <taxon>Ecdysozoa</taxon>
        <taxon>Arthropoda</taxon>
        <taxon>Hexapoda</taxon>
        <taxon>Insecta</taxon>
        <taxon>Pterygota</taxon>
        <taxon>Neoptera</taxon>
        <taxon>Endopterygota</taxon>
        <taxon>Coleoptera</taxon>
        <taxon>Polyphaga</taxon>
        <taxon>Cucujiformia</taxon>
        <taxon>Tenebrionidae</taxon>
        <taxon>Zophobas</taxon>
    </lineage>
</organism>
<comment type="subcellular location">
    <subcellularLocation>
        <location evidence="1 10">Cell membrane</location>
        <topology evidence="1 10">Multi-pass membrane protein</topology>
    </subcellularLocation>
</comment>
<dbReference type="Proteomes" id="UP001168821">
    <property type="component" value="Unassembled WGS sequence"/>
</dbReference>
<evidence type="ECO:0000256" key="7">
    <source>
        <dbReference type="ARBA" id="ARBA00023136"/>
    </source>
</evidence>
<feature type="transmembrane region" description="Helical" evidence="10">
    <location>
        <begin position="302"/>
        <end position="319"/>
    </location>
</feature>
<keyword evidence="2" id="KW-1003">Cell membrane</keyword>
<name>A0AA38IMI0_9CUCU</name>
<keyword evidence="5 10" id="KW-0552">Olfaction</keyword>
<dbReference type="Pfam" id="PF02949">
    <property type="entry name" value="7tm_6"/>
    <property type="match status" value="1"/>
</dbReference>
<evidence type="ECO:0000256" key="8">
    <source>
        <dbReference type="ARBA" id="ARBA00023170"/>
    </source>
</evidence>
<evidence type="ECO:0000256" key="10">
    <source>
        <dbReference type="RuleBase" id="RU351113"/>
    </source>
</evidence>
<keyword evidence="3 10" id="KW-0716">Sensory transduction</keyword>
<reference evidence="12" key="1">
    <citation type="journal article" date="2023" name="G3 (Bethesda)">
        <title>Whole genome assemblies of Zophobas morio and Tenebrio molitor.</title>
        <authorList>
            <person name="Kaur S."/>
            <person name="Stinson S.A."/>
            <person name="diCenzo G.C."/>
        </authorList>
    </citation>
    <scope>NUCLEOTIDE SEQUENCE</scope>
    <source>
        <strain evidence="12">QUZm001</strain>
    </source>
</reference>
<comment type="caution">
    <text evidence="12">The sequence shown here is derived from an EMBL/GenBank/DDBJ whole genome shotgun (WGS) entry which is preliminary data.</text>
</comment>
<evidence type="ECO:0000256" key="3">
    <source>
        <dbReference type="ARBA" id="ARBA00022606"/>
    </source>
</evidence>
<evidence type="ECO:0000256" key="4">
    <source>
        <dbReference type="ARBA" id="ARBA00022692"/>
    </source>
</evidence>
<comment type="similarity">
    <text evidence="10">Belongs to the insect chemoreceptor superfamily. Heteromeric odorant receptor channel (TC 1.A.69) family.</text>
</comment>
<feature type="transmembrane region" description="Helical" evidence="10">
    <location>
        <begin position="133"/>
        <end position="155"/>
    </location>
</feature>
<keyword evidence="4 10" id="KW-0812">Transmembrane</keyword>
<proteinExistence type="inferred from homology"/>
<evidence type="ECO:0000313" key="12">
    <source>
        <dbReference type="EMBL" id="KAJ3659610.1"/>
    </source>
</evidence>
<feature type="transmembrane region" description="Helical" evidence="10">
    <location>
        <begin position="175"/>
        <end position="194"/>
    </location>
</feature>
<feature type="compositionally biased region" description="Basic and acidic residues" evidence="11">
    <location>
        <begin position="396"/>
        <end position="427"/>
    </location>
</feature>
<protein>
    <recommendedName>
        <fullName evidence="10">Odorant receptor</fullName>
    </recommendedName>
</protein>
<sequence>MSERKYLSGTQKRKLKLQYEQELAKCRKVTSFFTPQPSTSTSNNSTGENEVILKSVKNSAGTSCNNYSLTVTDTIDENMIKDEAKQISLVTGSALLWKQPALKRLDTECRHYTRDLNGATENRTQLIQKEAKYVTVFVKVHLLLSLITGCVLIPVGKERKFQLILTFLEDHHLSILDVFYYIMFPIYALLSVRLPHGLLYLVSHAKFNVYVCLDFIQDMCSHYDNKDDNELLESKEYQDVIRERLIFVVTKTQNLIKVTNCVSDICTEMIPAVVISGFLMGLSAMSFAYLGDFFGHWCYFQNFVWCFTTASVLIIYTHCGQTFENVTGKIFDVLYETRWTSFDRSNRKIFLLTLMAIQEPRKLSFTDTVSCNYELGVQSDSSAARIQADVATGPEEVSKREAEVPNTQFEKELDRRNMDLNKGHRRE</sequence>
<keyword evidence="6 10" id="KW-1133">Transmembrane helix</keyword>
<dbReference type="GO" id="GO:0004984">
    <property type="term" value="F:olfactory receptor activity"/>
    <property type="evidence" value="ECO:0007669"/>
    <property type="project" value="InterPro"/>
</dbReference>
<keyword evidence="7 10" id="KW-0472">Membrane</keyword>
<feature type="transmembrane region" description="Helical" evidence="10">
    <location>
        <begin position="269"/>
        <end position="290"/>
    </location>
</feature>
<dbReference type="GO" id="GO:0005886">
    <property type="term" value="C:plasma membrane"/>
    <property type="evidence" value="ECO:0007669"/>
    <property type="project" value="UniProtKB-SubCell"/>
</dbReference>
<dbReference type="InterPro" id="IPR004117">
    <property type="entry name" value="7tm6_olfct_rcpt"/>
</dbReference>
<keyword evidence="13" id="KW-1185">Reference proteome</keyword>
<evidence type="ECO:0000256" key="2">
    <source>
        <dbReference type="ARBA" id="ARBA00022475"/>
    </source>
</evidence>
<comment type="caution">
    <text evidence="10">Lacks conserved residue(s) required for the propagation of feature annotation.</text>
</comment>
<keyword evidence="8 10" id="KW-0675">Receptor</keyword>
<dbReference type="PANTHER" id="PTHR21137:SF35">
    <property type="entry name" value="ODORANT RECEPTOR 19A-RELATED"/>
    <property type="match status" value="1"/>
</dbReference>
<evidence type="ECO:0000256" key="9">
    <source>
        <dbReference type="ARBA" id="ARBA00023224"/>
    </source>
</evidence>
<feature type="region of interest" description="Disordered" evidence="11">
    <location>
        <begin position="392"/>
        <end position="427"/>
    </location>
</feature>
<dbReference type="AlphaFoldDB" id="A0AA38IMI0"/>
<dbReference type="PANTHER" id="PTHR21137">
    <property type="entry name" value="ODORANT RECEPTOR"/>
    <property type="match status" value="1"/>
</dbReference>